<dbReference type="OrthoDB" id="52505at2759"/>
<reference evidence="2 3" key="1">
    <citation type="submission" date="2016-09" db="EMBL/GenBank/DDBJ databases">
        <title>Extensive genetic diversity and differential bi-allelic expression allows diatom success in the polar Southern Ocean.</title>
        <authorList>
            <consortium name="DOE Joint Genome Institute"/>
            <person name="Mock T."/>
            <person name="Otillar R.P."/>
            <person name="Strauss J."/>
            <person name="Dupont C."/>
            <person name="Frickenhaus S."/>
            <person name="Maumus F."/>
            <person name="Mcmullan M."/>
            <person name="Sanges R."/>
            <person name="Schmutz J."/>
            <person name="Toseland A."/>
            <person name="Valas R."/>
            <person name="Veluchamy A."/>
            <person name="Ward B.J."/>
            <person name="Allen A."/>
            <person name="Barry K."/>
            <person name="Falciatore A."/>
            <person name="Ferrante M."/>
            <person name="Fortunato A.E."/>
            <person name="Gloeckner G."/>
            <person name="Gruber A."/>
            <person name="Hipkin R."/>
            <person name="Janech M."/>
            <person name="Kroth P."/>
            <person name="Leese F."/>
            <person name="Lindquist E."/>
            <person name="Lyon B.R."/>
            <person name="Martin J."/>
            <person name="Mayer C."/>
            <person name="Parker M."/>
            <person name="Quesneville H."/>
            <person name="Raymond J."/>
            <person name="Uhlig C."/>
            <person name="Valentin K.U."/>
            <person name="Worden A.Z."/>
            <person name="Armbrust E.V."/>
            <person name="Bowler C."/>
            <person name="Green B."/>
            <person name="Moulton V."/>
            <person name="Van Oosterhout C."/>
            <person name="Grigoriev I."/>
        </authorList>
    </citation>
    <scope>NUCLEOTIDE SEQUENCE [LARGE SCALE GENOMIC DNA]</scope>
    <source>
        <strain evidence="2 3">CCMP1102</strain>
    </source>
</reference>
<evidence type="ECO:0000256" key="1">
    <source>
        <dbReference type="SAM" id="MobiDB-lite"/>
    </source>
</evidence>
<proteinExistence type="predicted"/>
<keyword evidence="3" id="KW-1185">Reference proteome</keyword>
<dbReference type="Proteomes" id="UP000095751">
    <property type="component" value="Unassembled WGS sequence"/>
</dbReference>
<dbReference type="InParanoid" id="A0A1E7EX09"/>
<organism evidence="2 3">
    <name type="scientific">Fragilariopsis cylindrus CCMP1102</name>
    <dbReference type="NCBI Taxonomy" id="635003"/>
    <lineage>
        <taxon>Eukaryota</taxon>
        <taxon>Sar</taxon>
        <taxon>Stramenopiles</taxon>
        <taxon>Ochrophyta</taxon>
        <taxon>Bacillariophyta</taxon>
        <taxon>Bacillariophyceae</taxon>
        <taxon>Bacillariophycidae</taxon>
        <taxon>Bacillariales</taxon>
        <taxon>Bacillariaceae</taxon>
        <taxon>Fragilariopsis</taxon>
    </lineage>
</organism>
<dbReference type="KEGG" id="fcy:FRACYDRAFT_247374"/>
<dbReference type="EMBL" id="KV784372">
    <property type="protein sequence ID" value="OEU10345.1"/>
    <property type="molecule type" value="Genomic_DNA"/>
</dbReference>
<feature type="compositionally biased region" description="Polar residues" evidence="1">
    <location>
        <begin position="619"/>
        <end position="632"/>
    </location>
</feature>
<accession>A0A1E7EX09</accession>
<evidence type="ECO:0000313" key="2">
    <source>
        <dbReference type="EMBL" id="OEU10345.1"/>
    </source>
</evidence>
<protein>
    <submittedName>
        <fullName evidence="2">Uncharacterized protein</fullName>
    </submittedName>
</protein>
<sequence length="678" mass="75807">MKKAPPTATTTAIAAQKKVKMKTKNNNNNFAGTAAVAHQTPIPSSSLSKSPTPPRIVPSFPSPLEILDEEIMEFISKPTARTSSESSPKRTKTNKKKEFIPFPKRTGRTFTTPLVDIAARTTVTLPSWPPLKTYCDQHANLSSPLPIATDAKSLKNISIMIIKHFPGDVNLEKMIEYGLLWKTKNDYIGEPCLRFLVSFINKMLYALSDDNTRRKINDSIAWWDICPVPGPNNCGGDHNLPELQDLTTEVLIQFLKKCPNLKHILFFGKNPNIYSIGQFLLTIREESTGIATSISANLPYGHKEQTMDLIRVGADVINTVFKIDITQQLMQLNDDEVQEIIPFATEAVIEARRLVMSEVMKAQWANPNSVFRLGWADPESKFYEGREQASQKMIALWADPEGPFRNMSQWKCRFDTTLTHSQSQKKGKRPYCTLHKWVGKRKQGEIKYCEGCNVHLCIDCFTVFHTDFDLVAVKKQLLKTDLKKLVPLKTEPEVSLLNDEDPQGKRRLFPRVKHLISNKEWEDFLTQILECIEQAGAPNCAAASNKAYNAWYKAFDLIYGGIASEYSIPTGKNRYHKFKDKIVEVWVALETQEPGQHHCRDKALGQLARHRQACLEAATQKTPSGGETPTSRKSQRTTAAGGPSSASSSSAVAAAESAAIATAATATTFGKQQQQHQQ</sequence>
<feature type="compositionally biased region" description="Low complexity" evidence="1">
    <location>
        <begin position="637"/>
        <end position="657"/>
    </location>
</feature>
<dbReference type="AlphaFoldDB" id="A0A1E7EX09"/>
<gene>
    <name evidence="2" type="ORF">FRACYDRAFT_247374</name>
</gene>
<name>A0A1E7EX09_9STRA</name>
<evidence type="ECO:0000313" key="3">
    <source>
        <dbReference type="Proteomes" id="UP000095751"/>
    </source>
</evidence>
<feature type="region of interest" description="Disordered" evidence="1">
    <location>
        <begin position="617"/>
        <end position="657"/>
    </location>
</feature>